<reference key="1">
    <citation type="journal article" date="2007" name="Nature">
        <title>The medaka draft genome and insights into vertebrate genome evolution.</title>
        <authorList>
            <person name="Kasahara M."/>
            <person name="Naruse K."/>
            <person name="Sasaki S."/>
            <person name="Nakatani Y."/>
            <person name="Qu W."/>
            <person name="Ahsan B."/>
            <person name="Yamada T."/>
            <person name="Nagayasu Y."/>
            <person name="Doi K."/>
            <person name="Kasai Y."/>
            <person name="Jindo T."/>
            <person name="Kobayashi D."/>
            <person name="Shimada A."/>
            <person name="Toyoda A."/>
            <person name="Kuroki Y."/>
            <person name="Fujiyama A."/>
            <person name="Sasaki T."/>
            <person name="Shimizu A."/>
            <person name="Asakawa S."/>
            <person name="Shimizu N."/>
            <person name="Hashimoto S."/>
            <person name="Yang J."/>
            <person name="Lee Y."/>
            <person name="Matsushima K."/>
            <person name="Sugano S."/>
            <person name="Sakaizumi M."/>
            <person name="Narita T."/>
            <person name="Ohishi K."/>
            <person name="Haga S."/>
            <person name="Ohta F."/>
            <person name="Nomoto H."/>
            <person name="Nogata K."/>
            <person name="Morishita T."/>
            <person name="Endo T."/>
            <person name="Shin-I T."/>
            <person name="Takeda H."/>
            <person name="Morishita S."/>
            <person name="Kohara Y."/>
        </authorList>
    </citation>
    <scope>NUCLEOTIDE SEQUENCE [LARGE SCALE GENOMIC DNA]</scope>
    <source>
        <strain>Hd-rR</strain>
    </source>
</reference>
<comment type="catalytic activity">
    <reaction evidence="7">
        <text>hydrogencarbonate + H(+) = CO2 + H2O</text>
        <dbReference type="Rhea" id="RHEA:10748"/>
        <dbReference type="ChEBI" id="CHEBI:15377"/>
        <dbReference type="ChEBI" id="CHEBI:15378"/>
        <dbReference type="ChEBI" id="CHEBI:16526"/>
        <dbReference type="ChEBI" id="CHEBI:17544"/>
        <dbReference type="EC" id="4.2.1.1"/>
    </reaction>
</comment>
<comment type="similarity">
    <text evidence="1 7">Belongs to the alpha-carbonic anhydrase family.</text>
</comment>
<evidence type="ECO:0000256" key="5">
    <source>
        <dbReference type="ARBA" id="ARBA00023180"/>
    </source>
</evidence>
<dbReference type="InterPro" id="IPR018338">
    <property type="entry name" value="Carbonic_anhydrase_a-class_CS"/>
</dbReference>
<sequence length="398" mass="43773">MGLVASHWASAGRNREVEGGGGVCGGVLDSLFASMSLLIRKDHRTGNATVHRSDLQKMKLSFHLPDYLRGTFFPGSPLYHSTLLDAMMWTVALLLLTAASSTEADYCYSQPHCDPYSWGDLFPSCHPLLEHHHSPINFDPHMPKSNSLGPLHLEGFDVTQPGHWTLTNDGHSVLLQVGSGMAVSGGGLLDEYHIIQLHFHWGGPATNGSEHTVDGRRYPMEMHIVSVKSVHPNMSAALEDPTGLAVLGFFIDVVYADNVHFGHISQMLSSVAYKGQTAKVKPFPLMGLLPRHNMSQYYRYYGSLTTPPCSQAVVWTLYQVPIYISWSQLAQFTSQIFATEEDAEQVTPLQNNFRHIHPTFGRSVTASRDAILPRGAAGWPIRAAALLIPITFLGSFGL</sequence>
<reference evidence="9" key="4">
    <citation type="submission" date="2025-09" db="UniProtKB">
        <authorList>
            <consortium name="Ensembl"/>
        </authorList>
    </citation>
    <scope>IDENTIFICATION</scope>
    <source>
        <strain evidence="9">HSOK</strain>
    </source>
</reference>
<dbReference type="PROSITE" id="PS00162">
    <property type="entry name" value="ALPHA_CA_1"/>
    <property type="match status" value="1"/>
</dbReference>
<evidence type="ECO:0000256" key="4">
    <source>
        <dbReference type="ARBA" id="ARBA00022833"/>
    </source>
</evidence>
<dbReference type="PROSITE" id="PS51144">
    <property type="entry name" value="ALPHA_CA_2"/>
    <property type="match status" value="1"/>
</dbReference>
<dbReference type="GO" id="GO:0004089">
    <property type="term" value="F:carbonate dehydratase activity"/>
    <property type="evidence" value="ECO:0007669"/>
    <property type="project" value="UniProtKB-UniRule"/>
</dbReference>
<reference evidence="9" key="3">
    <citation type="submission" date="2025-08" db="UniProtKB">
        <authorList>
            <consortium name="Ensembl"/>
        </authorList>
    </citation>
    <scope>IDENTIFICATION</scope>
    <source>
        <strain evidence="9">HSOK</strain>
    </source>
</reference>
<dbReference type="PANTHER" id="PTHR18952">
    <property type="entry name" value="CARBONIC ANHYDRASE"/>
    <property type="match status" value="1"/>
</dbReference>
<evidence type="ECO:0000259" key="8">
    <source>
        <dbReference type="PROSITE" id="PS51144"/>
    </source>
</evidence>
<name>A0A3P9H6Q0_ORYLA</name>
<comment type="cofactor">
    <cofactor evidence="7">
        <name>Zn(2+)</name>
        <dbReference type="ChEBI" id="CHEBI:29105"/>
    </cofactor>
</comment>
<comment type="function">
    <text evidence="7">Reversible hydration of carbon dioxide.</text>
</comment>
<feature type="domain" description="Alpha-carbonic anhydrase" evidence="8">
    <location>
        <begin position="104"/>
        <end position="368"/>
    </location>
</feature>
<keyword evidence="6 7" id="KW-0456">Lyase</keyword>
<organism evidence="9 10">
    <name type="scientific">Oryzias latipes</name>
    <name type="common">Japanese rice fish</name>
    <name type="synonym">Japanese killifish</name>
    <dbReference type="NCBI Taxonomy" id="8090"/>
    <lineage>
        <taxon>Eukaryota</taxon>
        <taxon>Metazoa</taxon>
        <taxon>Chordata</taxon>
        <taxon>Craniata</taxon>
        <taxon>Vertebrata</taxon>
        <taxon>Euteleostomi</taxon>
        <taxon>Actinopterygii</taxon>
        <taxon>Neopterygii</taxon>
        <taxon>Teleostei</taxon>
        <taxon>Neoteleostei</taxon>
        <taxon>Acanthomorphata</taxon>
        <taxon>Ovalentaria</taxon>
        <taxon>Atherinomorphae</taxon>
        <taxon>Beloniformes</taxon>
        <taxon>Adrianichthyidae</taxon>
        <taxon>Oryziinae</taxon>
        <taxon>Oryzias</taxon>
    </lineage>
</organism>
<dbReference type="Pfam" id="PF00194">
    <property type="entry name" value="Carb_anhydrase"/>
    <property type="match status" value="1"/>
</dbReference>
<reference evidence="9 10" key="2">
    <citation type="submission" date="2017-04" db="EMBL/GenBank/DDBJ databases">
        <title>CpG methylation of centromeres and impact of large insertions on vertebrate speciation.</title>
        <authorList>
            <person name="Ichikawa K."/>
            <person name="Yoshimura J."/>
            <person name="Morishita S."/>
        </authorList>
    </citation>
    <scope>NUCLEOTIDE SEQUENCE</scope>
    <source>
        <strain evidence="9 10">HSOK</strain>
    </source>
</reference>
<protein>
    <recommendedName>
        <fullName evidence="2 7">Carbonic anhydrase</fullName>
        <ecNumber evidence="2 7">4.2.1.1</ecNumber>
    </recommendedName>
</protein>
<proteinExistence type="inferred from homology"/>
<dbReference type="InterPro" id="IPR001148">
    <property type="entry name" value="CA_dom"/>
</dbReference>
<evidence type="ECO:0000256" key="1">
    <source>
        <dbReference type="ARBA" id="ARBA00010718"/>
    </source>
</evidence>
<dbReference type="Gene3D" id="3.10.200.10">
    <property type="entry name" value="Alpha carbonic anhydrase"/>
    <property type="match status" value="1"/>
</dbReference>
<dbReference type="FunFam" id="3.10.200.10:FF:000003">
    <property type="entry name" value="Carbonic anhydrase 12"/>
    <property type="match status" value="1"/>
</dbReference>
<keyword evidence="4 7" id="KW-0862">Zinc</keyword>
<dbReference type="EC" id="4.2.1.1" evidence="2 7"/>
<dbReference type="Proteomes" id="UP000265200">
    <property type="component" value="Chromosome 12"/>
</dbReference>
<dbReference type="AlphaFoldDB" id="A0A3P9H6Q0"/>
<evidence type="ECO:0000313" key="9">
    <source>
        <dbReference type="Ensembl" id="ENSORLP00015003446.1"/>
    </source>
</evidence>
<dbReference type="PANTHER" id="PTHR18952:SF134">
    <property type="entry name" value="CARBONIC ANHYDRASE 15"/>
    <property type="match status" value="1"/>
</dbReference>
<dbReference type="InterPro" id="IPR036398">
    <property type="entry name" value="CA_dom_sf"/>
</dbReference>
<dbReference type="Ensembl" id="ENSORLT00015009262.1">
    <property type="protein sequence ID" value="ENSORLP00015003446.1"/>
    <property type="gene ID" value="ENSORLG00015004199.1"/>
</dbReference>
<evidence type="ECO:0000313" key="10">
    <source>
        <dbReference type="Proteomes" id="UP000265200"/>
    </source>
</evidence>
<dbReference type="GO" id="GO:0008270">
    <property type="term" value="F:zinc ion binding"/>
    <property type="evidence" value="ECO:0007669"/>
    <property type="project" value="UniProtKB-UniRule"/>
</dbReference>
<accession>A0A3P9H6Q0</accession>
<evidence type="ECO:0000256" key="2">
    <source>
        <dbReference type="ARBA" id="ARBA00012925"/>
    </source>
</evidence>
<dbReference type="SUPFAM" id="SSF51069">
    <property type="entry name" value="Carbonic anhydrase"/>
    <property type="match status" value="1"/>
</dbReference>
<evidence type="ECO:0000256" key="7">
    <source>
        <dbReference type="RuleBase" id="RU367011"/>
    </source>
</evidence>
<evidence type="ECO:0000256" key="3">
    <source>
        <dbReference type="ARBA" id="ARBA00022723"/>
    </source>
</evidence>
<evidence type="ECO:0000256" key="6">
    <source>
        <dbReference type="ARBA" id="ARBA00023239"/>
    </source>
</evidence>
<keyword evidence="5" id="KW-0325">Glycoprotein</keyword>
<keyword evidence="3 7" id="KW-0479">Metal-binding</keyword>
<dbReference type="SMART" id="SM01057">
    <property type="entry name" value="Carb_anhydrase"/>
    <property type="match status" value="1"/>
</dbReference>
<dbReference type="InterPro" id="IPR023561">
    <property type="entry name" value="Carbonic_anhydrase_a-class"/>
</dbReference>